<keyword evidence="3" id="KW-1185">Reference proteome</keyword>
<evidence type="ECO:0000313" key="3">
    <source>
        <dbReference type="Proteomes" id="UP000288216"/>
    </source>
</evidence>
<proteinExistence type="predicted"/>
<feature type="chain" id="PRO_5019461773" description="Adhesin domain-containing protein" evidence="1">
    <location>
        <begin position="19"/>
        <end position="207"/>
    </location>
</feature>
<protein>
    <recommendedName>
        <fullName evidence="4">Adhesin domain-containing protein</fullName>
    </recommendedName>
</protein>
<evidence type="ECO:0000313" key="2">
    <source>
        <dbReference type="EMBL" id="GCB78754.1"/>
    </source>
</evidence>
<sequence>MTSLVAFCRLGLSLRGSARCLLAPVGRGSVSGTRRLGSRQKGSALKRWTLLVDPFGSLKVRLPCDVTVRPLDPHGYPAADRAFVELISPDQGANVDDVLVKYDKASKQLVVTSDHVGSDARIDLVTPVKFDLDISTFRKGCVKIKNMEGDNCYVETEKGHSILNSLKAHKVQVHSRGGKVICLGTIYGNVDIQTSEKGGFLMNNFFP</sequence>
<accession>A0A401Q029</accession>
<comment type="caution">
    <text evidence="2">The sequence shown here is derived from an EMBL/GenBank/DDBJ whole genome shotgun (WGS) entry which is preliminary data.</text>
</comment>
<gene>
    <name evidence="2" type="ORF">scyTo_0020143</name>
</gene>
<feature type="signal peptide" evidence="1">
    <location>
        <begin position="1"/>
        <end position="18"/>
    </location>
</feature>
<dbReference type="EMBL" id="BFAA01015827">
    <property type="protein sequence ID" value="GCB78754.1"/>
    <property type="molecule type" value="Genomic_DNA"/>
</dbReference>
<dbReference type="OrthoDB" id="5984441at2759"/>
<evidence type="ECO:0000256" key="1">
    <source>
        <dbReference type="SAM" id="SignalP"/>
    </source>
</evidence>
<dbReference type="OMA" id="VKSHAVN"/>
<organism evidence="2 3">
    <name type="scientific">Scyliorhinus torazame</name>
    <name type="common">Cloudy catshark</name>
    <name type="synonym">Catulus torazame</name>
    <dbReference type="NCBI Taxonomy" id="75743"/>
    <lineage>
        <taxon>Eukaryota</taxon>
        <taxon>Metazoa</taxon>
        <taxon>Chordata</taxon>
        <taxon>Craniata</taxon>
        <taxon>Vertebrata</taxon>
        <taxon>Chondrichthyes</taxon>
        <taxon>Elasmobranchii</taxon>
        <taxon>Galeomorphii</taxon>
        <taxon>Galeoidea</taxon>
        <taxon>Carcharhiniformes</taxon>
        <taxon>Scyliorhinidae</taxon>
        <taxon>Scyliorhinus</taxon>
    </lineage>
</organism>
<keyword evidence="1" id="KW-0732">Signal</keyword>
<reference evidence="2 3" key="1">
    <citation type="journal article" date="2018" name="Nat. Ecol. Evol.">
        <title>Shark genomes provide insights into elasmobranch evolution and the origin of vertebrates.</title>
        <authorList>
            <person name="Hara Y"/>
            <person name="Yamaguchi K"/>
            <person name="Onimaru K"/>
            <person name="Kadota M"/>
            <person name="Koyanagi M"/>
            <person name="Keeley SD"/>
            <person name="Tatsumi K"/>
            <person name="Tanaka K"/>
            <person name="Motone F"/>
            <person name="Kageyama Y"/>
            <person name="Nozu R"/>
            <person name="Adachi N"/>
            <person name="Nishimura O"/>
            <person name="Nakagawa R"/>
            <person name="Tanegashima C"/>
            <person name="Kiyatake I"/>
            <person name="Matsumoto R"/>
            <person name="Murakumo K"/>
            <person name="Nishida K"/>
            <person name="Terakita A"/>
            <person name="Kuratani S"/>
            <person name="Sato K"/>
            <person name="Hyodo S Kuraku.S."/>
        </authorList>
    </citation>
    <scope>NUCLEOTIDE SEQUENCE [LARGE SCALE GENOMIC DNA]</scope>
</reference>
<evidence type="ECO:0008006" key="4">
    <source>
        <dbReference type="Google" id="ProtNLM"/>
    </source>
</evidence>
<name>A0A401Q029_SCYTO</name>
<dbReference type="AlphaFoldDB" id="A0A401Q029"/>
<dbReference type="PANTHER" id="PTHR34094:SF1">
    <property type="entry name" value="PROTEIN FAM185A"/>
    <property type="match status" value="1"/>
</dbReference>
<dbReference type="Proteomes" id="UP000288216">
    <property type="component" value="Unassembled WGS sequence"/>
</dbReference>
<dbReference type="PANTHER" id="PTHR34094">
    <property type="match status" value="1"/>
</dbReference>
<dbReference type="STRING" id="75743.A0A401Q029"/>